<dbReference type="InterPro" id="IPR019791">
    <property type="entry name" value="Haem_peroxidase_animal"/>
</dbReference>
<dbReference type="RefSeq" id="WP_207617043.1">
    <property type="nucleotide sequence ID" value="NZ_JAFNLL010000038.1"/>
</dbReference>
<dbReference type="GO" id="GO:0006979">
    <property type="term" value="P:response to oxidative stress"/>
    <property type="evidence" value="ECO:0007669"/>
    <property type="project" value="InterPro"/>
</dbReference>
<evidence type="ECO:0000256" key="3">
    <source>
        <dbReference type="ARBA" id="ARBA00023180"/>
    </source>
</evidence>
<accession>A0A939HJJ0</accession>
<dbReference type="InterPro" id="IPR001119">
    <property type="entry name" value="SLH_dom"/>
</dbReference>
<dbReference type="CDD" id="cd09821">
    <property type="entry name" value="An_peroxidase_bacterial_2"/>
    <property type="match status" value="1"/>
</dbReference>
<evidence type="ECO:0000256" key="1">
    <source>
        <dbReference type="ARBA" id="ARBA00004613"/>
    </source>
</evidence>
<dbReference type="PANTHER" id="PTHR11475:SF4">
    <property type="entry name" value="CHORION PEROXIDASE"/>
    <property type="match status" value="1"/>
</dbReference>
<proteinExistence type="predicted"/>
<evidence type="ECO:0000313" key="5">
    <source>
        <dbReference type="EMBL" id="MBO1269182.1"/>
    </source>
</evidence>
<dbReference type="EMBL" id="JAFNLL010000038">
    <property type="protein sequence ID" value="MBO1269182.1"/>
    <property type="molecule type" value="Genomic_DNA"/>
</dbReference>
<dbReference type="GO" id="GO:0004601">
    <property type="term" value="F:peroxidase activity"/>
    <property type="evidence" value="ECO:0007669"/>
    <property type="project" value="InterPro"/>
</dbReference>
<keyword evidence="6" id="KW-1185">Reference proteome</keyword>
<evidence type="ECO:0000259" key="4">
    <source>
        <dbReference type="PROSITE" id="PS51272"/>
    </source>
</evidence>
<dbReference type="Pfam" id="PF00395">
    <property type="entry name" value="SLH"/>
    <property type="match status" value="3"/>
</dbReference>
<dbReference type="SUPFAM" id="SSF48113">
    <property type="entry name" value="Heme-dependent peroxidases"/>
    <property type="match status" value="1"/>
</dbReference>
<dbReference type="AlphaFoldDB" id="A0A939HJJ0"/>
<comment type="caution">
    <text evidence="5">The sequence shown here is derived from an EMBL/GenBank/DDBJ whole genome shotgun (WGS) entry which is preliminary data.</text>
</comment>
<feature type="domain" description="SLH" evidence="4">
    <location>
        <begin position="863"/>
        <end position="926"/>
    </location>
</feature>
<sequence>MQRGTRHRRGPLLKRATAVIATPMLLVGLGLPIVAAPAQATLPQGVVNDPSFRVRASDLAFILKQIKIAEAHVQNTTSATGLCGALVGSGPNQVPDVLAPLGLRTVDGSCNNLVPGQEKFGTADQLFPRLTVPTFRDAEAVPPGFPPVFGPAGSPTSYKQKSGFVFDSHPRQISNLIVDQTSTNPAAVAAAGQTGSPGETLFIPNVPSVEDPSQYNSMFTLFGQFVDHGLDQTLKGGGSVFVPLKSDDPLRTVGRDGIPGTGDEVPANKAFMVLTRALNQPGPNGIMGDADDVQDTVNSDSPFVDQSQTYSSHPSHQVFLRKYVNNTHGLPVSTGGLLTGPAGPTAGGMSTWADLKKQSKELLGLELVDQDVFSVPMMAADAYGKFIPGPQRGLPQYVTATGLVEGNIGAPVPVPGNVLTFNTPFLTDIAHNAAPNPGLVADPPDDGASADFASQPAGTYDDEMLNAHFMAGDGRANENIGLVTVHQAFHSEHNRLLEDIKNTLTNDTSGSGAAALAEWKLADGADGWNGERLFQAARFVTEMEYQHITFQEFARKISPDIPQFDEYDPSINAAIKAEFANAVYRFGHSLLDETIARTNADGSDNSIPLLNGFLNPPAFTDGGSAGPLTPREAAGSIVMGMSQQLGNDLDEFVTDTLRNNLVGLPLDLASLNITRGRDIGIPRLNEVRRQFSLLTGDDRLTPYTSWADFGQGIRHPGSLINFVAAYGTFPTITSETTFAGKRAAAKAIVNSPTAEQLNFMNSTGAWATQETGLNNVDLWVGGLAEKRDPSGGLLGTTFNFVFETQLTELQNGDRFYYLLRTHDINLRSALRNDSFAALFMRNTNAQNLPERVLDIEGAEEEEPVTVFSDVPPSHQFFEEISWLADRGITTGFPDGTFRPLDSVSRAAMAAFMFRFSGSPEFTPPAVSPFADLPTNHMFYKEITWLLQSGITTGFPDGTFHPELAVNRKDMAAFLFRLADKPDFTAPAVSPFSDMTPSSQFFLEVSWLAQSGITTGFPDGTFHPFEPVHRDATAAFLFRFNNEFGPPVP</sequence>
<dbReference type="InterPro" id="IPR010255">
    <property type="entry name" value="Haem_peroxidase_sf"/>
</dbReference>
<keyword evidence="2" id="KW-0964">Secreted</keyword>
<feature type="domain" description="SLH" evidence="4">
    <location>
        <begin position="929"/>
        <end position="988"/>
    </location>
</feature>
<comment type="subcellular location">
    <subcellularLocation>
        <location evidence="1">Secreted</location>
    </subcellularLocation>
</comment>
<dbReference type="Pfam" id="PF03098">
    <property type="entry name" value="An_peroxidase"/>
    <property type="match status" value="2"/>
</dbReference>
<dbReference type="GO" id="GO:0020037">
    <property type="term" value="F:heme binding"/>
    <property type="evidence" value="ECO:0007669"/>
    <property type="project" value="InterPro"/>
</dbReference>
<dbReference type="Gene3D" id="1.10.640.10">
    <property type="entry name" value="Haem peroxidase domain superfamily, animal type"/>
    <property type="match status" value="2"/>
</dbReference>
<keyword evidence="3" id="KW-0325">Glycoprotein</keyword>
<dbReference type="PROSITE" id="PS51272">
    <property type="entry name" value="SLH"/>
    <property type="match status" value="3"/>
</dbReference>
<gene>
    <name evidence="5" type="ORF">J1902_14630</name>
</gene>
<dbReference type="PANTHER" id="PTHR11475">
    <property type="entry name" value="OXIDASE/PEROXIDASE"/>
    <property type="match status" value="1"/>
</dbReference>
<feature type="domain" description="SLH" evidence="4">
    <location>
        <begin position="990"/>
        <end position="1048"/>
    </location>
</feature>
<dbReference type="PROSITE" id="PS50292">
    <property type="entry name" value="PEROXIDASE_3"/>
    <property type="match status" value="1"/>
</dbReference>
<dbReference type="GO" id="GO:0005576">
    <property type="term" value="C:extracellular region"/>
    <property type="evidence" value="ECO:0007669"/>
    <property type="project" value="UniProtKB-SubCell"/>
</dbReference>
<organism evidence="5 6">
    <name type="scientific">Arthrobacter cavernae</name>
    <dbReference type="NCBI Taxonomy" id="2817681"/>
    <lineage>
        <taxon>Bacteria</taxon>
        <taxon>Bacillati</taxon>
        <taxon>Actinomycetota</taxon>
        <taxon>Actinomycetes</taxon>
        <taxon>Micrococcales</taxon>
        <taxon>Micrococcaceae</taxon>
        <taxon>Arthrobacter</taxon>
    </lineage>
</organism>
<dbReference type="Proteomes" id="UP000664164">
    <property type="component" value="Unassembled WGS sequence"/>
</dbReference>
<name>A0A939HJJ0_9MICC</name>
<evidence type="ECO:0000256" key="2">
    <source>
        <dbReference type="ARBA" id="ARBA00022525"/>
    </source>
</evidence>
<dbReference type="InterPro" id="IPR037120">
    <property type="entry name" value="Haem_peroxidase_sf_animal"/>
</dbReference>
<reference evidence="5" key="1">
    <citation type="submission" date="2021-03" db="EMBL/GenBank/DDBJ databases">
        <title>A new species, PO-11, isolated from a karst cave deposit.</title>
        <authorList>
            <person name="Zhaoxiaoyong W."/>
        </authorList>
    </citation>
    <scope>NUCLEOTIDE SEQUENCE</scope>
    <source>
        <strain evidence="5">PO-11</strain>
    </source>
</reference>
<evidence type="ECO:0000313" key="6">
    <source>
        <dbReference type="Proteomes" id="UP000664164"/>
    </source>
</evidence>
<protein>
    <submittedName>
        <fullName evidence="5">S-layer homology domain-containing protein</fullName>
    </submittedName>
</protein>